<evidence type="ECO:0000313" key="3">
    <source>
        <dbReference type="Proteomes" id="UP000440694"/>
    </source>
</evidence>
<protein>
    <recommendedName>
        <fullName evidence="4">Lipoprotein</fullName>
    </recommendedName>
</protein>
<feature type="compositionally biased region" description="Basic and acidic residues" evidence="1">
    <location>
        <begin position="63"/>
        <end position="90"/>
    </location>
</feature>
<organism evidence="2 3">
    <name type="scientific">Hyphomicrobium album</name>
    <dbReference type="NCBI Taxonomy" id="2665159"/>
    <lineage>
        <taxon>Bacteria</taxon>
        <taxon>Pseudomonadati</taxon>
        <taxon>Pseudomonadota</taxon>
        <taxon>Alphaproteobacteria</taxon>
        <taxon>Hyphomicrobiales</taxon>
        <taxon>Hyphomicrobiaceae</taxon>
        <taxon>Hyphomicrobium</taxon>
    </lineage>
</organism>
<dbReference type="AlphaFoldDB" id="A0A6I3KDI2"/>
<accession>A0A6I3KDI2</accession>
<name>A0A6I3KDI2_9HYPH</name>
<gene>
    <name evidence="2" type="ORF">GIW81_04310</name>
</gene>
<dbReference type="EMBL" id="WMBQ01000001">
    <property type="protein sequence ID" value="MTD93555.1"/>
    <property type="molecule type" value="Genomic_DNA"/>
</dbReference>
<evidence type="ECO:0008006" key="4">
    <source>
        <dbReference type="Google" id="ProtNLM"/>
    </source>
</evidence>
<reference evidence="2 3" key="1">
    <citation type="submission" date="2019-11" db="EMBL/GenBank/DDBJ databases">
        <title>Identification of a novel strain.</title>
        <authorList>
            <person name="Xu Q."/>
            <person name="Wang G."/>
        </authorList>
    </citation>
    <scope>NUCLEOTIDE SEQUENCE [LARGE SCALE GENOMIC DNA]</scope>
    <source>
        <strain evidence="3">xq</strain>
    </source>
</reference>
<evidence type="ECO:0000256" key="1">
    <source>
        <dbReference type="SAM" id="MobiDB-lite"/>
    </source>
</evidence>
<proteinExistence type="predicted"/>
<feature type="region of interest" description="Disordered" evidence="1">
    <location>
        <begin position="44"/>
        <end position="90"/>
    </location>
</feature>
<feature type="compositionally biased region" description="Polar residues" evidence="1">
    <location>
        <begin position="44"/>
        <end position="62"/>
    </location>
</feature>
<evidence type="ECO:0000313" key="2">
    <source>
        <dbReference type="EMBL" id="MTD93555.1"/>
    </source>
</evidence>
<comment type="caution">
    <text evidence="2">The sequence shown here is derived from an EMBL/GenBank/DDBJ whole genome shotgun (WGS) entry which is preliminary data.</text>
</comment>
<dbReference type="RefSeq" id="WP_154738086.1">
    <property type="nucleotide sequence ID" value="NZ_WMBQ01000001.1"/>
</dbReference>
<dbReference type="Proteomes" id="UP000440694">
    <property type="component" value="Unassembled WGS sequence"/>
</dbReference>
<sequence length="90" mass="9755">MQDIRPREGLRGGSVEPLRAARRVFLAAGLLGLILAVQGCSSTITTPLPNTAPSVTSSISPQDRQKEMDELKSKAATHEQDAERQIENSR</sequence>
<keyword evidence="3" id="KW-1185">Reference proteome</keyword>